<sequence>MFDADVLIVGAGPTGLTLGTALAARGFDAMIIDMQPAGANTSRAAAINGRTLEVLEELDLSRRLVKAGLQLPQFTVRDHAHTLIAIDFSTLPTAYPYTLGLPQSETENLLTERFSELGGSVSRPNRLTSMAQDDDGVEALLENGSTVRARFAVGADGIRSLVREQAGIGFSGSEYAESFLLADVRLTGEAPDDQVILFWARAGLTVIAPMPGGIYRIVAPMAVAPEIPSVAIVQELLDDRGLGTGRMTVTELVWGSRFRIHHRVADTYRSGRLLLAGDAAHVHSPAGGQGMNLGIQDAVVLAEALAESLAGSDSALDAYGPARRAVAQQVLALTGRLTRLATLPAAIRPVRNVLIGGAGHVPAVRRSLAMRLSGLVYR</sequence>
<keyword evidence="5" id="KW-0560">Oxidoreductase</keyword>
<evidence type="ECO:0000259" key="4">
    <source>
        <dbReference type="Pfam" id="PF01494"/>
    </source>
</evidence>
<dbReference type="InterPro" id="IPR050641">
    <property type="entry name" value="RIFMO-like"/>
</dbReference>
<dbReference type="PRINTS" id="PR00420">
    <property type="entry name" value="RNGMNOXGNASE"/>
</dbReference>
<dbReference type="Proteomes" id="UP001526201">
    <property type="component" value="Unassembled WGS sequence"/>
</dbReference>
<dbReference type="Gene3D" id="3.30.70.2450">
    <property type="match status" value="1"/>
</dbReference>
<evidence type="ECO:0000313" key="6">
    <source>
        <dbReference type="Proteomes" id="UP001526201"/>
    </source>
</evidence>
<evidence type="ECO:0000256" key="2">
    <source>
        <dbReference type="ARBA" id="ARBA00022630"/>
    </source>
</evidence>
<name>A0ABT3CDU5_9MYCO</name>
<keyword evidence="6" id="KW-1185">Reference proteome</keyword>
<proteinExistence type="predicted"/>
<dbReference type="GO" id="GO:0004497">
    <property type="term" value="F:monooxygenase activity"/>
    <property type="evidence" value="ECO:0007669"/>
    <property type="project" value="UniProtKB-KW"/>
</dbReference>
<gene>
    <name evidence="5" type="ORF">H7J73_16635</name>
</gene>
<dbReference type="SUPFAM" id="SSF51905">
    <property type="entry name" value="FAD/NAD(P)-binding domain"/>
    <property type="match status" value="1"/>
</dbReference>
<protein>
    <submittedName>
        <fullName evidence="5">FAD-dependent monooxygenase</fullName>
    </submittedName>
</protein>
<dbReference type="PANTHER" id="PTHR43004">
    <property type="entry name" value="TRK SYSTEM POTASSIUM UPTAKE PROTEIN"/>
    <property type="match status" value="1"/>
</dbReference>
<dbReference type="InterPro" id="IPR036188">
    <property type="entry name" value="FAD/NAD-bd_sf"/>
</dbReference>
<dbReference type="Pfam" id="PF01494">
    <property type="entry name" value="FAD_binding_3"/>
    <property type="match status" value="1"/>
</dbReference>
<organism evidence="5 6">
    <name type="scientific">Mycolicibacterium komossense</name>
    <dbReference type="NCBI Taxonomy" id="1779"/>
    <lineage>
        <taxon>Bacteria</taxon>
        <taxon>Bacillati</taxon>
        <taxon>Actinomycetota</taxon>
        <taxon>Actinomycetes</taxon>
        <taxon>Mycobacteriales</taxon>
        <taxon>Mycobacteriaceae</taxon>
        <taxon>Mycolicibacterium</taxon>
    </lineage>
</organism>
<keyword evidence="2" id="KW-0285">Flavoprotein</keyword>
<comment type="caution">
    <text evidence="5">The sequence shown here is derived from an EMBL/GenBank/DDBJ whole genome shotgun (WGS) entry which is preliminary data.</text>
</comment>
<dbReference type="Gene3D" id="3.50.50.60">
    <property type="entry name" value="FAD/NAD(P)-binding domain"/>
    <property type="match status" value="1"/>
</dbReference>
<dbReference type="RefSeq" id="WP_264068649.1">
    <property type="nucleotide sequence ID" value="NZ_JACKTY010000030.1"/>
</dbReference>
<dbReference type="InterPro" id="IPR002938">
    <property type="entry name" value="FAD-bd"/>
</dbReference>
<evidence type="ECO:0000256" key="3">
    <source>
        <dbReference type="ARBA" id="ARBA00022827"/>
    </source>
</evidence>
<dbReference type="PANTHER" id="PTHR43004:SF19">
    <property type="entry name" value="BINDING MONOOXYGENASE, PUTATIVE (JCVI)-RELATED"/>
    <property type="match status" value="1"/>
</dbReference>
<keyword evidence="5" id="KW-0503">Monooxygenase</keyword>
<evidence type="ECO:0000313" key="5">
    <source>
        <dbReference type="EMBL" id="MCV7227653.1"/>
    </source>
</evidence>
<accession>A0ABT3CDU5</accession>
<evidence type="ECO:0000256" key="1">
    <source>
        <dbReference type="ARBA" id="ARBA00001974"/>
    </source>
</evidence>
<dbReference type="EMBL" id="JACKTY010000030">
    <property type="protein sequence ID" value="MCV7227653.1"/>
    <property type="molecule type" value="Genomic_DNA"/>
</dbReference>
<keyword evidence="3" id="KW-0274">FAD</keyword>
<reference evidence="5 6" key="1">
    <citation type="journal article" date="2022" name="BMC Genomics">
        <title>Comparative genome analysis of mycobacteria focusing on tRNA and non-coding RNA.</title>
        <authorList>
            <person name="Behra P.R.K."/>
            <person name="Pettersson B.M.F."/>
            <person name="Ramesh M."/>
            <person name="Das S."/>
            <person name="Dasgupta S."/>
            <person name="Kirsebom L.A."/>
        </authorList>
    </citation>
    <scope>NUCLEOTIDE SEQUENCE [LARGE SCALE GENOMIC DNA]</scope>
    <source>
        <strain evidence="5 6">DSM 44078</strain>
    </source>
</reference>
<comment type="cofactor">
    <cofactor evidence="1">
        <name>FAD</name>
        <dbReference type="ChEBI" id="CHEBI:57692"/>
    </cofactor>
</comment>
<feature type="domain" description="FAD-binding" evidence="4">
    <location>
        <begin position="3"/>
        <end position="332"/>
    </location>
</feature>